<proteinExistence type="predicted"/>
<comment type="caution">
    <text evidence="2">The sequence shown here is derived from an EMBL/GenBank/DDBJ whole genome shotgun (WGS) entry which is preliminary data.</text>
</comment>
<dbReference type="PANTHER" id="PTHR42714">
    <property type="entry name" value="TRNA MODIFICATION GTPASE GTPBP3"/>
    <property type="match status" value="1"/>
</dbReference>
<dbReference type="Pfam" id="PF01926">
    <property type="entry name" value="MMR_HSR1"/>
    <property type="match status" value="1"/>
</dbReference>
<dbReference type="InterPro" id="IPR006073">
    <property type="entry name" value="GTP-bd"/>
</dbReference>
<dbReference type="GO" id="GO:0016787">
    <property type="term" value="F:hydrolase activity"/>
    <property type="evidence" value="ECO:0007669"/>
    <property type="project" value="UniProtKB-KW"/>
</dbReference>
<dbReference type="CDD" id="cd00882">
    <property type="entry name" value="Ras_like_GTPase"/>
    <property type="match status" value="1"/>
</dbReference>
<dbReference type="GO" id="GO:0002098">
    <property type="term" value="P:tRNA wobble uridine modification"/>
    <property type="evidence" value="ECO:0007669"/>
    <property type="project" value="TreeGrafter"/>
</dbReference>
<dbReference type="GO" id="GO:0030488">
    <property type="term" value="P:tRNA methylation"/>
    <property type="evidence" value="ECO:0007669"/>
    <property type="project" value="TreeGrafter"/>
</dbReference>
<reference evidence="2 3" key="1">
    <citation type="submission" date="2019-08" db="EMBL/GenBank/DDBJ databases">
        <title>Deep-cultivation of Planctomycetes and their phenomic and genomic characterization uncovers novel biology.</title>
        <authorList>
            <person name="Wiegand S."/>
            <person name="Jogler M."/>
            <person name="Boedeker C."/>
            <person name="Pinto D."/>
            <person name="Vollmers J."/>
            <person name="Rivas-Marin E."/>
            <person name="Kohn T."/>
            <person name="Peeters S.H."/>
            <person name="Heuer A."/>
            <person name="Rast P."/>
            <person name="Oberbeckmann S."/>
            <person name="Bunk B."/>
            <person name="Jeske O."/>
            <person name="Meyerdierks A."/>
            <person name="Storesund J.E."/>
            <person name="Kallscheuer N."/>
            <person name="Luecker S."/>
            <person name="Lage O.M."/>
            <person name="Pohl T."/>
            <person name="Merkel B.J."/>
            <person name="Hornburger P."/>
            <person name="Mueller R.-W."/>
            <person name="Bruemmer F."/>
            <person name="Labrenz M."/>
            <person name="Spormann A.M."/>
            <person name="Op Den Camp H."/>
            <person name="Overmann J."/>
            <person name="Amann R."/>
            <person name="Jetten M.S.M."/>
            <person name="Mascher T."/>
            <person name="Medema M.H."/>
            <person name="Devos D.P."/>
            <person name="Kaster A.-K."/>
            <person name="Ovreas L."/>
            <person name="Rohde M."/>
            <person name="Galperin M.Y."/>
            <person name="Jogler C."/>
        </authorList>
    </citation>
    <scope>NUCLEOTIDE SEQUENCE [LARGE SCALE GENOMIC DNA]</scope>
    <source>
        <strain evidence="2 3">LF1</strain>
    </source>
</reference>
<gene>
    <name evidence="2" type="primary">mnmE_2</name>
    <name evidence="2" type="ORF">LF1_18280</name>
</gene>
<feature type="domain" description="G" evidence="1">
    <location>
        <begin position="277"/>
        <end position="381"/>
    </location>
</feature>
<evidence type="ECO:0000313" key="2">
    <source>
        <dbReference type="EMBL" id="KAA1259298.1"/>
    </source>
</evidence>
<organism evidence="2 3">
    <name type="scientific">Rubripirellula obstinata</name>
    <dbReference type="NCBI Taxonomy" id="406547"/>
    <lineage>
        <taxon>Bacteria</taxon>
        <taxon>Pseudomonadati</taxon>
        <taxon>Planctomycetota</taxon>
        <taxon>Planctomycetia</taxon>
        <taxon>Pirellulales</taxon>
        <taxon>Pirellulaceae</taxon>
        <taxon>Rubripirellula</taxon>
    </lineage>
</organism>
<dbReference type="PANTHER" id="PTHR42714:SF2">
    <property type="entry name" value="TRNA MODIFICATION GTPASE GTPBP3, MITOCHONDRIAL"/>
    <property type="match status" value="1"/>
</dbReference>
<dbReference type="Proteomes" id="UP000322699">
    <property type="component" value="Unassembled WGS sequence"/>
</dbReference>
<dbReference type="AlphaFoldDB" id="A0A5B1CDV1"/>
<protein>
    <submittedName>
        <fullName evidence="2">tRNA modification GTPase MnmE</fullName>
        <ecNumber evidence="2">3.6.-.-</ecNumber>
    </submittedName>
</protein>
<dbReference type="SUPFAM" id="SSF52540">
    <property type="entry name" value="P-loop containing nucleoside triphosphate hydrolases"/>
    <property type="match status" value="1"/>
</dbReference>
<dbReference type="GO" id="GO:0005829">
    <property type="term" value="C:cytosol"/>
    <property type="evidence" value="ECO:0007669"/>
    <property type="project" value="TreeGrafter"/>
</dbReference>
<dbReference type="RefSeq" id="WP_068262783.1">
    <property type="nucleotide sequence ID" value="NZ_LWSK01000039.1"/>
</dbReference>
<accession>A0A5B1CDV1</accession>
<dbReference type="GO" id="GO:0005525">
    <property type="term" value="F:GTP binding"/>
    <property type="evidence" value="ECO:0007669"/>
    <property type="project" value="InterPro"/>
</dbReference>
<keyword evidence="3" id="KW-1185">Reference proteome</keyword>
<dbReference type="InterPro" id="IPR027417">
    <property type="entry name" value="P-loop_NTPase"/>
</dbReference>
<keyword evidence="2" id="KW-0378">Hydrolase</keyword>
<evidence type="ECO:0000259" key="1">
    <source>
        <dbReference type="Pfam" id="PF01926"/>
    </source>
</evidence>
<evidence type="ECO:0000313" key="3">
    <source>
        <dbReference type="Proteomes" id="UP000322699"/>
    </source>
</evidence>
<sequence length="521" mass="57366">MIDRRLFFVSFLVALPVLVCVCFGAHAIWVTGYWKSLWWVLPGCWVLAWLASQFWKPGKRVSDAADAIAIDPKVSKHWSARDHEAAKIIDRHQRDIETIDAAKLSDPHHYLSQAQVLAAELAEFYHGKSKRESASQVIDSLTVVEVAAAARLAIDDLEEWILESVPGSSLVTIRQWRAITSTPKWYSQVSKVYWAASTLVNPANLIRYATSRATLDPVVGQLQSEVVATIYLNFLRRVGFYLIEMNSGRLRGGAIAYSTAFGNESHSPQLKDVPVSIALVGQTSAGKSSLINALVGDQVATTDLLPETRQVSRYQYQIDGEDQASSSLTLLDTPGYGEAGASKQQLADSQQAAANADVVLLVIDGHSSARAADQSMIQELDAHFAAQPKLRRPPVICVMTHIDLIPPASVWDPPYDFESPADAKEDNIRGARDYAEEVFGDSVVGVACVCLADRTSGISEWGVAEHLLPLLIQNLDDGRAVSIVRIFENEVDSNRFKKVMKQAKRFAGDAFQTWFDQRLGS</sequence>
<dbReference type="OrthoDB" id="238366at2"/>
<dbReference type="Gene3D" id="3.40.50.300">
    <property type="entry name" value="P-loop containing nucleotide triphosphate hydrolases"/>
    <property type="match status" value="1"/>
</dbReference>
<name>A0A5B1CDV1_9BACT</name>
<dbReference type="EMBL" id="VRLW01000001">
    <property type="protein sequence ID" value="KAA1259298.1"/>
    <property type="molecule type" value="Genomic_DNA"/>
</dbReference>
<dbReference type="EC" id="3.6.-.-" evidence="2"/>